<keyword evidence="3" id="KW-1185">Reference proteome</keyword>
<evidence type="ECO:0000313" key="3">
    <source>
        <dbReference type="Proteomes" id="UP000231960"/>
    </source>
</evidence>
<dbReference type="Pfam" id="PF00561">
    <property type="entry name" value="Abhydrolase_1"/>
    <property type="match status" value="1"/>
</dbReference>
<gene>
    <name evidence="2" type="ORF">CDL10_09475</name>
</gene>
<dbReference type="RefSeq" id="WP_100678713.1">
    <property type="nucleotide sequence ID" value="NZ_NIPO01000001.1"/>
</dbReference>
<dbReference type="Gene3D" id="3.40.50.1820">
    <property type="entry name" value="alpha/beta hydrolase"/>
    <property type="match status" value="1"/>
</dbReference>
<keyword evidence="2" id="KW-0378">Hydrolase</keyword>
<dbReference type="SUPFAM" id="SSF53474">
    <property type="entry name" value="alpha/beta-Hydrolases"/>
    <property type="match status" value="1"/>
</dbReference>
<reference evidence="2 3" key="1">
    <citation type="submission" date="2017-06" db="EMBL/GenBank/DDBJ databases">
        <title>Description of Avrilella dinanensis gen. nov. sp. nov.</title>
        <authorList>
            <person name="Leyer C."/>
            <person name="Sassi M."/>
            <person name="Minet J."/>
            <person name="Kayal S."/>
            <person name="Cattoir V."/>
        </authorList>
    </citation>
    <scope>NUCLEOTIDE SEQUENCE [LARGE SCALE GENOMIC DNA]</scope>
    <source>
        <strain evidence="2 3">UR159</strain>
    </source>
</reference>
<comment type="caution">
    <text evidence="2">The sequence shown here is derived from an EMBL/GenBank/DDBJ whole genome shotgun (WGS) entry which is preliminary data.</text>
</comment>
<dbReference type="EMBL" id="NIPO01000001">
    <property type="protein sequence ID" value="PJR05155.1"/>
    <property type="molecule type" value="Genomic_DNA"/>
</dbReference>
<feature type="domain" description="AB hydrolase-1" evidence="1">
    <location>
        <begin position="21"/>
        <end position="244"/>
    </location>
</feature>
<accession>A0A2M9R8T8</accession>
<dbReference type="AlphaFoldDB" id="A0A2M9R8T8"/>
<dbReference type="OrthoDB" id="252464at2"/>
<evidence type="ECO:0000259" key="1">
    <source>
        <dbReference type="Pfam" id="PF00561"/>
    </source>
</evidence>
<evidence type="ECO:0000313" key="2">
    <source>
        <dbReference type="EMBL" id="PJR05155.1"/>
    </source>
</evidence>
<protein>
    <submittedName>
        <fullName evidence="2">Alpha/beta hydrolase</fullName>
    </submittedName>
</protein>
<dbReference type="InterPro" id="IPR029058">
    <property type="entry name" value="AB_hydrolase_fold"/>
</dbReference>
<proteinExistence type="predicted"/>
<dbReference type="GO" id="GO:0016787">
    <property type="term" value="F:hydrolase activity"/>
    <property type="evidence" value="ECO:0007669"/>
    <property type="project" value="UniProtKB-KW"/>
</dbReference>
<dbReference type="PANTHER" id="PTHR43798">
    <property type="entry name" value="MONOACYLGLYCEROL LIPASE"/>
    <property type="match status" value="1"/>
</dbReference>
<name>A0A2M9R8T8_9FLAO</name>
<dbReference type="InterPro" id="IPR050266">
    <property type="entry name" value="AB_hydrolase_sf"/>
</dbReference>
<dbReference type="PRINTS" id="PR00111">
    <property type="entry name" value="ABHYDROLASE"/>
</dbReference>
<dbReference type="InterPro" id="IPR000073">
    <property type="entry name" value="AB_hydrolase_1"/>
</dbReference>
<sequence>MKIFSYKHTHVSYTDQGKGSALFFLHGFLESNSMWKNIAKELAKKFRVVCIDLLGHGQSGCLGYVHTMEDQADMIHALMSHLRLRKISLIGHSMGGYITLAFAELYPDHVKNLVLINSSARPDSAERKLNRDRAIKAVKQNSDLFIQLSVSNLFMPESLKKHQKKVDRLIDEAKQIPVQGVIAALEGMKIRPDREVLLHFGPYPKLIIAGEHDTIIPINEVRDQTETTDAELIILNCGHMATIEAEKETLRQLSDFLK</sequence>
<dbReference type="Proteomes" id="UP000231960">
    <property type="component" value="Unassembled WGS sequence"/>
</dbReference>
<organism evidence="2 3">
    <name type="scientific">Avrilella dinanensis</name>
    <dbReference type="NCBI Taxonomy" id="2008672"/>
    <lineage>
        <taxon>Bacteria</taxon>
        <taxon>Pseudomonadati</taxon>
        <taxon>Bacteroidota</taxon>
        <taxon>Flavobacteriia</taxon>
        <taxon>Flavobacteriales</taxon>
        <taxon>Flavobacteriaceae</taxon>
        <taxon>Avrilella</taxon>
    </lineage>
</organism>